<dbReference type="AlphaFoldDB" id="A0A7M3MKC6"/>
<evidence type="ECO:0000256" key="3">
    <source>
        <dbReference type="ARBA" id="ARBA00022553"/>
    </source>
</evidence>
<keyword evidence="9" id="KW-0175">Coiled coil</keyword>
<evidence type="ECO:0000256" key="2">
    <source>
        <dbReference type="ARBA" id="ARBA00012438"/>
    </source>
</evidence>
<dbReference type="Proteomes" id="UP000448292">
    <property type="component" value="Unassembled WGS sequence"/>
</dbReference>
<dbReference type="Gene3D" id="3.30.450.20">
    <property type="entry name" value="PAS domain"/>
    <property type="match status" value="1"/>
</dbReference>
<comment type="catalytic activity">
    <reaction evidence="1">
        <text>ATP + protein L-histidine = ADP + protein N-phospho-L-histidine.</text>
        <dbReference type="EC" id="2.7.13.3"/>
    </reaction>
</comment>
<dbReference type="SMART" id="SM00387">
    <property type="entry name" value="HATPase_c"/>
    <property type="match status" value="1"/>
</dbReference>
<keyword evidence="3" id="KW-0597">Phosphoprotein</keyword>
<reference evidence="12 13" key="1">
    <citation type="submission" date="2018-06" db="EMBL/GenBank/DDBJ databases">
        <title>Complete genome of Desulfovibrio indonesiensis P37SLT.</title>
        <authorList>
            <person name="Crispim J.S."/>
            <person name="Vidigal P.M.P."/>
            <person name="Silva L.C.F."/>
            <person name="Laguardia C.N."/>
            <person name="Araujo L.C."/>
            <person name="Dias R.S."/>
            <person name="Sousa M.P."/>
            <person name="Paula S.O."/>
            <person name="Silva C."/>
        </authorList>
    </citation>
    <scope>NUCLEOTIDE SEQUENCE [LARGE SCALE GENOMIC DNA]</scope>
    <source>
        <strain evidence="12 13">P37SLT</strain>
    </source>
</reference>
<feature type="transmembrane region" description="Helical" evidence="10">
    <location>
        <begin position="218"/>
        <end position="241"/>
    </location>
</feature>
<dbReference type="SUPFAM" id="SSF55781">
    <property type="entry name" value="GAF domain-like"/>
    <property type="match status" value="1"/>
</dbReference>
<dbReference type="Gene3D" id="3.30.565.10">
    <property type="entry name" value="Histidine kinase-like ATPase, C-terminal domain"/>
    <property type="match status" value="1"/>
</dbReference>
<accession>A0A7M3MKC6</accession>
<keyword evidence="6 12" id="KW-0418">Kinase</keyword>
<dbReference type="GO" id="GO:0005524">
    <property type="term" value="F:ATP binding"/>
    <property type="evidence" value="ECO:0007669"/>
    <property type="project" value="UniProtKB-KW"/>
</dbReference>
<dbReference type="Pfam" id="PF11845">
    <property type="entry name" value="Tll0287-like"/>
    <property type="match status" value="1"/>
</dbReference>
<evidence type="ECO:0000256" key="6">
    <source>
        <dbReference type="ARBA" id="ARBA00022777"/>
    </source>
</evidence>
<feature type="domain" description="Histidine kinase" evidence="11">
    <location>
        <begin position="614"/>
        <end position="826"/>
    </location>
</feature>
<keyword evidence="8" id="KW-0902">Two-component regulatory system</keyword>
<dbReference type="Pfam" id="PF02518">
    <property type="entry name" value="HATPase_c"/>
    <property type="match status" value="1"/>
</dbReference>
<protein>
    <recommendedName>
        <fullName evidence="2">histidine kinase</fullName>
        <ecNumber evidence="2">2.7.13.3</ecNumber>
    </recommendedName>
</protein>
<dbReference type="InterPro" id="IPR035965">
    <property type="entry name" value="PAS-like_dom_sf"/>
</dbReference>
<dbReference type="InterPro" id="IPR036890">
    <property type="entry name" value="HATPase_C_sf"/>
</dbReference>
<dbReference type="SUPFAM" id="SSF55785">
    <property type="entry name" value="PYP-like sensor domain (PAS domain)"/>
    <property type="match status" value="1"/>
</dbReference>
<sequence length="834" mass="91991">MKSFNLLKHQSLQAKFLFGLAAIILFGGLIFAGATYYTLHDLLESEVAAKGELVLAQAEAVQDYVRHTLRPAMYEALGDEDFIIEAMSSSYISRRVMENVGVDREPFIYRRAAINARNPNFEASELDRELIGYFQQNPGMATWSGYKDINDVEHYVTAHPVEFQQSCLRCHGDPSDSPHELIERYGAERGFGHTAGEIAGVTALALPVARSVSSIRGAAITFISLAVGGAVFYFAVANLLFNRLVVHSLRRAADVFPRYFPDDKEAQNLTRSKLPSWSEPGDEIEEALSAMESLASHLAEARKELTLYATDLERMVDERTEALSLEAGERRSDVRLFVRLLELLNESRTRRELIRHTLPVVARRFHADRAVFMCTVATRNEIHWPNTDIVTQDTLSEEWRRIVETGEGIYETHRAIVPVQSAVDALEGILCLYWDDADFYPEKSMNVLGAIGRQLGVSMENLNALDSLLRQNELLQAIIEGITDPLLLVDGRCNVVLANQAARMLTQDSIVPPEDERACLCSILGGEMRYQDGSAMPRGTALEETLHRGVPSTYELTLPEGRTFAVSLYPLPALDDMGDRRVVVYARETTAERRMLASLQQHEKLITVGRLAAGLAHEINNPLGIIHCYAELLMASATDDQQQADAQVILEHTHKAQKVLQDLLNFARSRKPGHGPCHPGLVAQESAEVFSVQAEKNGVIMKTAVEPELPSLRVDSQALEQIISNLVLNALDAVSSVERPGEITVGAGMDEQGVYLQVSDNGPGVSDDIMDRIFDPFFTTKEVGKGTGLGLAVVYGLAQELGGEVQVEPVAEGPGAVFTLRLPGSLLVEAEEVF</sequence>
<dbReference type="PROSITE" id="PS50109">
    <property type="entry name" value="HIS_KIN"/>
    <property type="match status" value="1"/>
</dbReference>
<dbReference type="InterPro" id="IPR004358">
    <property type="entry name" value="Sig_transdc_His_kin-like_C"/>
</dbReference>
<evidence type="ECO:0000256" key="10">
    <source>
        <dbReference type="SAM" id="Phobius"/>
    </source>
</evidence>
<dbReference type="InterPro" id="IPR005467">
    <property type="entry name" value="His_kinase_dom"/>
</dbReference>
<name>A0A7M3MKC6_9BACT</name>
<evidence type="ECO:0000313" key="13">
    <source>
        <dbReference type="Proteomes" id="UP000448292"/>
    </source>
</evidence>
<keyword evidence="13" id="KW-1185">Reference proteome</keyword>
<evidence type="ECO:0000313" key="12">
    <source>
        <dbReference type="EMBL" id="TVM19881.1"/>
    </source>
</evidence>
<dbReference type="RefSeq" id="WP_144301343.1">
    <property type="nucleotide sequence ID" value="NZ_QMIE01000001.1"/>
</dbReference>
<gene>
    <name evidence="12" type="ORF">DPQ33_01235</name>
</gene>
<dbReference type="InterPro" id="IPR036097">
    <property type="entry name" value="HisK_dim/P_sf"/>
</dbReference>
<evidence type="ECO:0000256" key="1">
    <source>
        <dbReference type="ARBA" id="ARBA00000085"/>
    </source>
</evidence>
<dbReference type="SUPFAM" id="SSF47384">
    <property type="entry name" value="Homodimeric domain of signal transducing histidine kinase"/>
    <property type="match status" value="1"/>
</dbReference>
<keyword evidence="10" id="KW-0472">Membrane</keyword>
<evidence type="ECO:0000259" key="11">
    <source>
        <dbReference type="PROSITE" id="PS50109"/>
    </source>
</evidence>
<evidence type="ECO:0000256" key="5">
    <source>
        <dbReference type="ARBA" id="ARBA00022741"/>
    </source>
</evidence>
<dbReference type="SMART" id="SM00388">
    <property type="entry name" value="HisKA"/>
    <property type="match status" value="1"/>
</dbReference>
<keyword evidence="7" id="KW-0067">ATP-binding</keyword>
<feature type="coiled-coil region" evidence="9">
    <location>
        <begin position="284"/>
        <end position="318"/>
    </location>
</feature>
<dbReference type="SUPFAM" id="SSF55874">
    <property type="entry name" value="ATPase domain of HSP90 chaperone/DNA topoisomerase II/histidine kinase"/>
    <property type="match status" value="1"/>
</dbReference>
<keyword evidence="4" id="KW-0808">Transferase</keyword>
<keyword evidence="10" id="KW-0812">Transmembrane</keyword>
<dbReference type="EMBL" id="QMIE01000001">
    <property type="protein sequence ID" value="TVM19881.1"/>
    <property type="molecule type" value="Genomic_DNA"/>
</dbReference>
<dbReference type="Gene3D" id="1.10.287.130">
    <property type="match status" value="1"/>
</dbReference>
<dbReference type="PANTHER" id="PTHR43065:SF10">
    <property type="entry name" value="PEROXIDE STRESS-ACTIVATED HISTIDINE KINASE MAK3"/>
    <property type="match status" value="1"/>
</dbReference>
<evidence type="ECO:0000256" key="9">
    <source>
        <dbReference type="SAM" id="Coils"/>
    </source>
</evidence>
<evidence type="ECO:0000256" key="4">
    <source>
        <dbReference type="ARBA" id="ARBA00022679"/>
    </source>
</evidence>
<proteinExistence type="predicted"/>
<dbReference type="InterPro" id="IPR003594">
    <property type="entry name" value="HATPase_dom"/>
</dbReference>
<dbReference type="GO" id="GO:0000155">
    <property type="term" value="F:phosphorelay sensor kinase activity"/>
    <property type="evidence" value="ECO:0007669"/>
    <property type="project" value="InterPro"/>
</dbReference>
<feature type="transmembrane region" description="Helical" evidence="10">
    <location>
        <begin position="16"/>
        <end position="39"/>
    </location>
</feature>
<dbReference type="PANTHER" id="PTHR43065">
    <property type="entry name" value="SENSOR HISTIDINE KINASE"/>
    <property type="match status" value="1"/>
</dbReference>
<dbReference type="InterPro" id="IPR021796">
    <property type="entry name" value="Tll0287-like_dom"/>
</dbReference>
<keyword evidence="10" id="KW-1133">Transmembrane helix</keyword>
<comment type="caution">
    <text evidence="12">The sequence shown here is derived from an EMBL/GenBank/DDBJ whole genome shotgun (WGS) entry which is preliminary data.</text>
</comment>
<keyword evidence="5" id="KW-0547">Nucleotide-binding</keyword>
<dbReference type="OrthoDB" id="9805967at2"/>
<evidence type="ECO:0000256" key="7">
    <source>
        <dbReference type="ARBA" id="ARBA00022840"/>
    </source>
</evidence>
<organism evidence="12 13">
    <name type="scientific">Oceanidesulfovibrio indonesiensis</name>
    <dbReference type="NCBI Taxonomy" id="54767"/>
    <lineage>
        <taxon>Bacteria</taxon>
        <taxon>Pseudomonadati</taxon>
        <taxon>Thermodesulfobacteriota</taxon>
        <taxon>Desulfovibrionia</taxon>
        <taxon>Desulfovibrionales</taxon>
        <taxon>Desulfovibrionaceae</taxon>
        <taxon>Oceanidesulfovibrio</taxon>
    </lineage>
</organism>
<dbReference type="PRINTS" id="PR00344">
    <property type="entry name" value="BCTRLSENSOR"/>
</dbReference>
<dbReference type="CDD" id="cd00082">
    <property type="entry name" value="HisKA"/>
    <property type="match status" value="1"/>
</dbReference>
<dbReference type="Pfam" id="PF00512">
    <property type="entry name" value="HisKA"/>
    <property type="match status" value="1"/>
</dbReference>
<evidence type="ECO:0000256" key="8">
    <source>
        <dbReference type="ARBA" id="ARBA00023012"/>
    </source>
</evidence>
<dbReference type="InterPro" id="IPR003661">
    <property type="entry name" value="HisK_dim/P_dom"/>
</dbReference>
<dbReference type="EC" id="2.7.13.3" evidence="2"/>